<evidence type="ECO:0000313" key="8">
    <source>
        <dbReference type="EMBL" id="KAK1370622.1"/>
    </source>
</evidence>
<evidence type="ECO:0000256" key="1">
    <source>
        <dbReference type="ARBA" id="ARBA00004170"/>
    </source>
</evidence>
<sequence length="530" mass="57388">MSKQDFLKMPSWVFKVNIHCDGCKNKVRKILQKIDGVYSITIDAEQGKVTVLGNVDPLTLLNGLEKGGKHAELWGGQKVTNNMLNNLHLFQNMQMPNNGKANKSQKGGKDQHKNVKKMKGHKDLNLPQKPVKFNMPLNDDAFYDDSEFDDDDGEFEDESFDGHHHHKNSVNIKMKPFMCNGHGTHGSNKGGYGEKGGLKVKGKSGGKNDAKNHKGGKEKGMFKFTSSFRGLLRKFEKKKCCSESKKGRCDGGKASNKGGTIKNVGKNGGKDSGGLKGGVKKNKNGGLKGGVKNNGRGKKKGCSNGGGDGAGGHSLGSWDHMINNEAINESSFNKSRKGHNGGSGGRNVGHMDPMGDYPMNLMGRDHLGHSNLMGQMGNGNVMNQMGLEQMGQMRNNNQRGQMGIDHMGHLGNSVQRGQMGQNMMGQMDANPMGQMGNIPAVHGLPAGALPSGGYQNMGQGWNQYNQQQQQYLAAMMNQQQALQGSGMYQPTMQGRPQAAAMSYGPAMPPPVTINITEYFSDENPNNCSIM</sequence>
<dbReference type="AlphaFoldDB" id="A0AAD8MF77"/>
<protein>
    <submittedName>
        <fullName evidence="8">Heavy metal-associated isoprenylated plant protein 32</fullName>
    </submittedName>
</protein>
<dbReference type="FunFam" id="3.30.70.100:FF:000008">
    <property type="entry name" value="Copper transport protein ATOX1"/>
    <property type="match status" value="1"/>
</dbReference>
<evidence type="ECO:0000256" key="3">
    <source>
        <dbReference type="ARBA" id="ARBA00022723"/>
    </source>
</evidence>
<feature type="region of interest" description="Disordered" evidence="6">
    <location>
        <begin position="201"/>
        <end position="220"/>
    </location>
</feature>
<dbReference type="SUPFAM" id="SSF55008">
    <property type="entry name" value="HMA, heavy metal-associated domain"/>
    <property type="match status" value="1"/>
</dbReference>
<comment type="caution">
    <text evidence="8">The sequence shown here is derived from an EMBL/GenBank/DDBJ whole genome shotgun (WGS) entry which is preliminary data.</text>
</comment>
<feature type="region of interest" description="Disordered" evidence="6">
    <location>
        <begin position="329"/>
        <end position="352"/>
    </location>
</feature>
<reference evidence="8" key="2">
    <citation type="submission" date="2023-05" db="EMBL/GenBank/DDBJ databases">
        <authorList>
            <person name="Schelkunov M.I."/>
        </authorList>
    </citation>
    <scope>NUCLEOTIDE SEQUENCE</scope>
    <source>
        <strain evidence="8">Hsosn_3</strain>
        <tissue evidence="8">Leaf</tissue>
    </source>
</reference>
<feature type="compositionally biased region" description="Gly residues" evidence="6">
    <location>
        <begin position="303"/>
        <end position="314"/>
    </location>
</feature>
<dbReference type="InterPro" id="IPR006121">
    <property type="entry name" value="HMA_dom"/>
</dbReference>
<organism evidence="8 9">
    <name type="scientific">Heracleum sosnowskyi</name>
    <dbReference type="NCBI Taxonomy" id="360622"/>
    <lineage>
        <taxon>Eukaryota</taxon>
        <taxon>Viridiplantae</taxon>
        <taxon>Streptophyta</taxon>
        <taxon>Embryophyta</taxon>
        <taxon>Tracheophyta</taxon>
        <taxon>Spermatophyta</taxon>
        <taxon>Magnoliopsida</taxon>
        <taxon>eudicotyledons</taxon>
        <taxon>Gunneridae</taxon>
        <taxon>Pentapetalae</taxon>
        <taxon>asterids</taxon>
        <taxon>campanulids</taxon>
        <taxon>Apiales</taxon>
        <taxon>Apiaceae</taxon>
        <taxon>Apioideae</taxon>
        <taxon>apioid superclade</taxon>
        <taxon>Tordylieae</taxon>
        <taxon>Tordyliinae</taxon>
        <taxon>Heracleum</taxon>
    </lineage>
</organism>
<evidence type="ECO:0000313" key="9">
    <source>
        <dbReference type="Proteomes" id="UP001237642"/>
    </source>
</evidence>
<dbReference type="Proteomes" id="UP001237642">
    <property type="component" value="Unassembled WGS sequence"/>
</dbReference>
<gene>
    <name evidence="8" type="ORF">POM88_036714</name>
</gene>
<accession>A0AAD8MF77</accession>
<proteinExistence type="inferred from homology"/>
<dbReference type="Pfam" id="PF00403">
    <property type="entry name" value="HMA"/>
    <property type="match status" value="1"/>
</dbReference>
<evidence type="ECO:0000259" key="7">
    <source>
        <dbReference type="PROSITE" id="PS50846"/>
    </source>
</evidence>
<evidence type="ECO:0000256" key="6">
    <source>
        <dbReference type="SAM" id="MobiDB-lite"/>
    </source>
</evidence>
<feature type="compositionally biased region" description="Gly residues" evidence="6">
    <location>
        <begin position="266"/>
        <end position="277"/>
    </location>
</feature>
<feature type="domain" description="HMA" evidence="7">
    <location>
        <begin position="9"/>
        <end position="72"/>
    </location>
</feature>
<dbReference type="PANTHER" id="PTHR45868:SF83">
    <property type="entry name" value="HEAVY METAL-ASSOCIATED ISOPRENYLATED PLANT PROTEIN 33"/>
    <property type="match status" value="1"/>
</dbReference>
<comment type="similarity">
    <text evidence="5">Belongs to the HIPP family.</text>
</comment>
<keyword evidence="2" id="KW-0488">Methylation</keyword>
<keyword evidence="9" id="KW-1185">Reference proteome</keyword>
<keyword evidence="3" id="KW-0479">Metal-binding</keyword>
<evidence type="ECO:0000256" key="5">
    <source>
        <dbReference type="ARBA" id="ARBA00024045"/>
    </source>
</evidence>
<dbReference type="PANTHER" id="PTHR45868">
    <property type="entry name" value="HEAVY METAL-ASSOCIATED ISOPRENYLATED PLANT PROTEIN 33-RELATED"/>
    <property type="match status" value="1"/>
</dbReference>
<dbReference type="GO" id="GO:0009626">
    <property type="term" value="P:plant-type hypersensitive response"/>
    <property type="evidence" value="ECO:0007669"/>
    <property type="project" value="UniProtKB-KW"/>
</dbReference>
<evidence type="ECO:0000256" key="2">
    <source>
        <dbReference type="ARBA" id="ARBA00022481"/>
    </source>
</evidence>
<feature type="region of interest" description="Disordered" evidence="6">
    <location>
        <begin position="243"/>
        <end position="317"/>
    </location>
</feature>
<dbReference type="CDD" id="cd00371">
    <property type="entry name" value="HMA"/>
    <property type="match status" value="1"/>
</dbReference>
<dbReference type="GO" id="GO:0016020">
    <property type="term" value="C:membrane"/>
    <property type="evidence" value="ECO:0007669"/>
    <property type="project" value="UniProtKB-SubCell"/>
</dbReference>
<evidence type="ECO:0000256" key="4">
    <source>
        <dbReference type="ARBA" id="ARBA00023289"/>
    </source>
</evidence>
<dbReference type="GO" id="GO:0046872">
    <property type="term" value="F:metal ion binding"/>
    <property type="evidence" value="ECO:0007669"/>
    <property type="project" value="UniProtKB-KW"/>
</dbReference>
<dbReference type="PROSITE" id="PS50846">
    <property type="entry name" value="HMA_2"/>
    <property type="match status" value="1"/>
</dbReference>
<name>A0AAD8MF77_9APIA</name>
<dbReference type="EMBL" id="JAUIZM010000008">
    <property type="protein sequence ID" value="KAK1370622.1"/>
    <property type="molecule type" value="Genomic_DNA"/>
</dbReference>
<keyword evidence="4" id="KW-0449">Lipoprotein</keyword>
<reference evidence="8" key="1">
    <citation type="submission" date="2023-02" db="EMBL/GenBank/DDBJ databases">
        <title>Genome of toxic invasive species Heracleum sosnowskyi carries increased number of genes despite the absence of recent whole-genome duplications.</title>
        <authorList>
            <person name="Schelkunov M."/>
            <person name="Shtratnikova V."/>
            <person name="Makarenko M."/>
            <person name="Klepikova A."/>
            <person name="Omelchenko D."/>
            <person name="Novikova G."/>
            <person name="Obukhova E."/>
            <person name="Bogdanov V."/>
            <person name="Penin A."/>
            <person name="Logacheva M."/>
        </authorList>
    </citation>
    <scope>NUCLEOTIDE SEQUENCE</scope>
    <source>
        <strain evidence="8">Hsosn_3</strain>
        <tissue evidence="8">Leaf</tissue>
    </source>
</reference>
<dbReference type="InterPro" id="IPR036163">
    <property type="entry name" value="HMA_dom_sf"/>
</dbReference>
<dbReference type="Gene3D" id="3.30.70.100">
    <property type="match status" value="1"/>
</dbReference>
<comment type="subcellular location">
    <subcellularLocation>
        <location evidence="1">Membrane</location>
        <topology evidence="1">Peripheral membrane protein</topology>
    </subcellularLocation>
</comment>
<feature type="compositionally biased region" description="Basic and acidic residues" evidence="6">
    <location>
        <begin position="206"/>
        <end position="220"/>
    </location>
</feature>
<keyword evidence="4" id="KW-0636">Prenylation</keyword>